<feature type="repeat" description="TPR" evidence="3">
    <location>
        <begin position="596"/>
        <end position="629"/>
    </location>
</feature>
<keyword evidence="5" id="KW-1133">Transmembrane helix</keyword>
<dbReference type="Pfam" id="PF13181">
    <property type="entry name" value="TPR_8"/>
    <property type="match status" value="1"/>
</dbReference>
<feature type="transmembrane region" description="Helical" evidence="5">
    <location>
        <begin position="189"/>
        <end position="206"/>
    </location>
</feature>
<dbReference type="STRING" id="351605.Gura_3794"/>
<feature type="transmembrane region" description="Helical" evidence="5">
    <location>
        <begin position="319"/>
        <end position="338"/>
    </location>
</feature>
<dbReference type="Gene3D" id="1.25.40.10">
    <property type="entry name" value="Tetratricopeptide repeat domain"/>
    <property type="match status" value="2"/>
</dbReference>
<keyword evidence="7" id="KW-1185">Reference proteome</keyword>
<evidence type="ECO:0000313" key="6">
    <source>
        <dbReference type="EMBL" id="ABQ27945.1"/>
    </source>
</evidence>
<keyword evidence="1" id="KW-0677">Repeat</keyword>
<evidence type="ECO:0000256" key="3">
    <source>
        <dbReference type="PROSITE-ProRule" id="PRU00339"/>
    </source>
</evidence>
<dbReference type="PANTHER" id="PTHR44227:SF3">
    <property type="entry name" value="PROTEIN O-MANNOSYL-TRANSFERASE TMTC4"/>
    <property type="match status" value="1"/>
</dbReference>
<feature type="transmembrane region" description="Helical" evidence="5">
    <location>
        <begin position="130"/>
        <end position="147"/>
    </location>
</feature>
<feature type="transmembrane region" description="Helical" evidence="5">
    <location>
        <begin position="212"/>
        <end position="229"/>
    </location>
</feature>
<feature type="transmembrane region" description="Helical" evidence="5">
    <location>
        <begin position="412"/>
        <end position="435"/>
    </location>
</feature>
<evidence type="ECO:0000313" key="7">
    <source>
        <dbReference type="Proteomes" id="UP000006695"/>
    </source>
</evidence>
<feature type="transmembrane region" description="Helical" evidence="5">
    <location>
        <begin position="441"/>
        <end position="461"/>
    </location>
</feature>
<dbReference type="SUPFAM" id="SSF48452">
    <property type="entry name" value="TPR-like"/>
    <property type="match status" value="1"/>
</dbReference>
<keyword evidence="5" id="KW-0812">Transmembrane</keyword>
<name>A5G827_GEOUR</name>
<feature type="repeat" description="TPR" evidence="3">
    <location>
        <begin position="562"/>
        <end position="595"/>
    </location>
</feature>
<evidence type="ECO:0000256" key="4">
    <source>
        <dbReference type="SAM" id="MobiDB-lite"/>
    </source>
</evidence>
<proteinExistence type="predicted"/>
<accession>A5G827</accession>
<feature type="transmembrane region" description="Helical" evidence="5">
    <location>
        <begin position="89"/>
        <end position="110"/>
    </location>
</feature>
<dbReference type="KEGG" id="gur:Gura_3794"/>
<reference evidence="6 7" key="1">
    <citation type="submission" date="2007-05" db="EMBL/GenBank/DDBJ databases">
        <title>Complete sequence of Geobacter uraniireducens Rf4.</title>
        <authorList>
            <consortium name="US DOE Joint Genome Institute"/>
            <person name="Copeland A."/>
            <person name="Lucas S."/>
            <person name="Lapidus A."/>
            <person name="Barry K."/>
            <person name="Detter J.C."/>
            <person name="Glavina del Rio T."/>
            <person name="Hammon N."/>
            <person name="Israni S."/>
            <person name="Dalin E."/>
            <person name="Tice H."/>
            <person name="Pitluck S."/>
            <person name="Chertkov O."/>
            <person name="Brettin T."/>
            <person name="Bruce D."/>
            <person name="Han C."/>
            <person name="Schmutz J."/>
            <person name="Larimer F."/>
            <person name="Land M."/>
            <person name="Hauser L."/>
            <person name="Kyrpides N."/>
            <person name="Mikhailova N."/>
            <person name="Shelobolina E."/>
            <person name="Aklujkar M."/>
            <person name="Lovley D."/>
            <person name="Richardson P."/>
        </authorList>
    </citation>
    <scope>NUCLEOTIDE SEQUENCE [LARGE SCALE GENOMIC DNA]</scope>
    <source>
        <strain evidence="6 7">Rf4</strain>
    </source>
</reference>
<dbReference type="InterPro" id="IPR019734">
    <property type="entry name" value="TPR_rpt"/>
</dbReference>
<evidence type="ECO:0000256" key="2">
    <source>
        <dbReference type="ARBA" id="ARBA00022803"/>
    </source>
</evidence>
<dbReference type="HOGENOM" id="CLU_011615_5_1_7"/>
<evidence type="ECO:0000256" key="5">
    <source>
        <dbReference type="SAM" id="Phobius"/>
    </source>
</evidence>
<dbReference type="RefSeq" id="WP_011940594.1">
    <property type="nucleotide sequence ID" value="NC_009483.1"/>
</dbReference>
<feature type="transmembrane region" description="Helical" evidence="5">
    <location>
        <begin position="12"/>
        <end position="32"/>
    </location>
</feature>
<dbReference type="InterPro" id="IPR052346">
    <property type="entry name" value="O-mannosyl-transferase_TMTC"/>
</dbReference>
<keyword evidence="5" id="KW-0472">Membrane</keyword>
<feature type="transmembrane region" description="Helical" evidence="5">
    <location>
        <begin position="378"/>
        <end position="400"/>
    </location>
</feature>
<dbReference type="PANTHER" id="PTHR44227">
    <property type="match status" value="1"/>
</dbReference>
<feature type="transmembrane region" description="Helical" evidence="5">
    <location>
        <begin position="236"/>
        <end position="259"/>
    </location>
</feature>
<feature type="region of interest" description="Disordered" evidence="4">
    <location>
        <begin position="351"/>
        <end position="373"/>
    </location>
</feature>
<dbReference type="Pfam" id="PF13414">
    <property type="entry name" value="TPR_11"/>
    <property type="match status" value="1"/>
</dbReference>
<dbReference type="PROSITE" id="PS50005">
    <property type="entry name" value="TPR"/>
    <property type="match status" value="2"/>
</dbReference>
<gene>
    <name evidence="6" type="ordered locus">Gura_3794</name>
</gene>
<dbReference type="EMBL" id="CP000698">
    <property type="protein sequence ID" value="ABQ27945.1"/>
    <property type="molecule type" value="Genomic_DNA"/>
</dbReference>
<dbReference type="OrthoDB" id="9778850at2"/>
<organism evidence="6 7">
    <name type="scientific">Geotalea uraniireducens (strain Rf4)</name>
    <name type="common">Geobacter uraniireducens</name>
    <dbReference type="NCBI Taxonomy" id="351605"/>
    <lineage>
        <taxon>Bacteria</taxon>
        <taxon>Pseudomonadati</taxon>
        <taxon>Thermodesulfobacteriota</taxon>
        <taxon>Desulfuromonadia</taxon>
        <taxon>Geobacterales</taxon>
        <taxon>Geobacteraceae</taxon>
        <taxon>Geotalea</taxon>
    </lineage>
</organism>
<feature type="transmembrane region" description="Helical" evidence="5">
    <location>
        <begin position="159"/>
        <end position="177"/>
    </location>
</feature>
<dbReference type="Proteomes" id="UP000006695">
    <property type="component" value="Chromosome"/>
</dbReference>
<dbReference type="InterPro" id="IPR011990">
    <property type="entry name" value="TPR-like_helical_dom_sf"/>
</dbReference>
<dbReference type="SMART" id="SM00028">
    <property type="entry name" value="TPR"/>
    <property type="match status" value="3"/>
</dbReference>
<evidence type="ECO:0000256" key="1">
    <source>
        <dbReference type="ARBA" id="ARBA00022737"/>
    </source>
</evidence>
<sequence length="657" mass="72753">MTSRFSDFVYRRTRFATVLHLLLVISLGLLAYSNTFTATFNFDDIANILGNPVVRNVDPFADPFAVKGSRAVGDFTFAVNYRLNGLDVFGYHLVNLAIHLATALLVYTLVTLTFRTPLLAPAEEGERGRFSGPIALFAALLFVAHPLQTQAVTYIVQRFTSLAAMFYIGSLVLYIMARLEQGGGGRRGKLFAAACYLLSLLTAVLAMKTKEIAFTLPFTVILYEFMFFRGSIAKRVMFIGAFLLTLAIIPLSMLGSSGAGQLLGRLEAATMVQTEMPRLDYLFTQFRVIVTYLRLLFFPVGQNLDHDFPVAHSFFNAPVFLSFLLLLAIFGVGIYFVYRSTFYVLRSTLDSSPSTTDHRPPTAFYHQPSTTDHRPPTAVYRLTAFGIFWFFIALAVESSVIPIVDVIFEHRVYLPSIGFFMALSTAVVLAVDRLAVRRPQIAGIAFIALLLVAVSLATATFRRNMVWQDETTLWQDVAAKSPDKSRPWNNLAYAYLKKHQPKKAIPALIRSIGISPGHPDAWNNIGIALGQLGTYAGRYSPTYELFDASMGMNAAYQNEWFALGYNNLGLAYDSMGQLADSIDNYEKSIAMNPRLSEAHYNLGLAYAASKETQKATDQYVILKSLNPEFAAKLLKSVNGDLGSGIGKNPVPSSQFPD</sequence>
<keyword evidence="2 3" id="KW-0802">TPR repeat</keyword>
<protein>
    <submittedName>
        <fullName evidence="6">Tetratricopeptide TPR_2 repeat protein</fullName>
    </submittedName>
</protein>
<dbReference type="AlphaFoldDB" id="A5G827"/>